<dbReference type="AlphaFoldDB" id="A0A5M9I542"/>
<reference evidence="2" key="1">
    <citation type="submission" date="2019-07" db="EMBL/GenBank/DDBJ databases">
        <authorList>
            <person name="Wongkuna S."/>
            <person name="Scaria J."/>
        </authorList>
    </citation>
    <scope>NUCLEOTIDE SEQUENCE [LARGE SCALE GENOMIC DNA]</scope>
    <source>
        <strain evidence="2">SW178</strain>
    </source>
</reference>
<dbReference type="OrthoDB" id="9762141at2"/>
<sequence length="272" mass="30901">MDYRSELEISFREALNNNCLNVLYQPQVDMRTEEPKGAEALVRWKKEDGTVLSPAYFVPALEKMGLTTLLDEAVIGIVCRDICEAKQNGFPFSPVSVNLSRLHAVRRNAAKSFREIAERCGVERPELSFEITETAAQTEDGTEEVSETNEEDKKMMLLAGALKGEGYRIAMDDYGMGSSTLKLLQEVPFDILKLDRYFVRRIGDPRTDIILASTIGMAGALGMEVIAEGVETEKQIRFLLDHRCRYGQGYYYSGPLPKEEYIRWRLEYEKDV</sequence>
<dbReference type="InterPro" id="IPR035919">
    <property type="entry name" value="EAL_sf"/>
</dbReference>
<dbReference type="InterPro" id="IPR050706">
    <property type="entry name" value="Cyclic-di-GMP_PDE-like"/>
</dbReference>
<name>A0A5M9I542_9FIRM</name>
<dbReference type="RefSeq" id="WP_087150147.1">
    <property type="nucleotide sequence ID" value="NZ_VMSO01000001.1"/>
</dbReference>
<protein>
    <submittedName>
        <fullName evidence="2">EAL domain-containing protein</fullName>
    </submittedName>
</protein>
<evidence type="ECO:0000313" key="2">
    <source>
        <dbReference type="EMBL" id="KAA8502865.1"/>
    </source>
</evidence>
<feature type="domain" description="EAL" evidence="1">
    <location>
        <begin position="4"/>
        <end position="269"/>
    </location>
</feature>
<dbReference type="PROSITE" id="PS50883">
    <property type="entry name" value="EAL"/>
    <property type="match status" value="1"/>
</dbReference>
<gene>
    <name evidence="2" type="ORF">FNY66_00980</name>
</gene>
<keyword evidence="3" id="KW-1185">Reference proteome</keyword>
<comment type="caution">
    <text evidence="2">The sequence shown here is derived from an EMBL/GenBank/DDBJ whole genome shotgun (WGS) entry which is preliminary data.</text>
</comment>
<dbReference type="PANTHER" id="PTHR33121:SF70">
    <property type="entry name" value="SIGNALING PROTEIN YKOW"/>
    <property type="match status" value="1"/>
</dbReference>
<dbReference type="EMBL" id="VMSO01000001">
    <property type="protein sequence ID" value="KAA8502865.1"/>
    <property type="molecule type" value="Genomic_DNA"/>
</dbReference>
<dbReference type="InterPro" id="IPR001633">
    <property type="entry name" value="EAL_dom"/>
</dbReference>
<dbReference type="CDD" id="cd01948">
    <property type="entry name" value="EAL"/>
    <property type="match status" value="1"/>
</dbReference>
<evidence type="ECO:0000313" key="3">
    <source>
        <dbReference type="Proteomes" id="UP000322025"/>
    </source>
</evidence>
<dbReference type="PANTHER" id="PTHR33121">
    <property type="entry name" value="CYCLIC DI-GMP PHOSPHODIESTERASE PDEF"/>
    <property type="match status" value="1"/>
</dbReference>
<dbReference type="SUPFAM" id="SSF141868">
    <property type="entry name" value="EAL domain-like"/>
    <property type="match status" value="1"/>
</dbReference>
<dbReference type="Gene3D" id="3.20.20.450">
    <property type="entry name" value="EAL domain"/>
    <property type="match status" value="1"/>
</dbReference>
<proteinExistence type="predicted"/>
<organism evidence="2 3">
    <name type="scientific">Mediterraneibacter catenae</name>
    <dbReference type="NCBI Taxonomy" id="2594882"/>
    <lineage>
        <taxon>Bacteria</taxon>
        <taxon>Bacillati</taxon>
        <taxon>Bacillota</taxon>
        <taxon>Clostridia</taxon>
        <taxon>Lachnospirales</taxon>
        <taxon>Lachnospiraceae</taxon>
        <taxon>Mediterraneibacter</taxon>
    </lineage>
</organism>
<dbReference type="SMART" id="SM00052">
    <property type="entry name" value="EAL"/>
    <property type="match status" value="1"/>
</dbReference>
<dbReference type="GO" id="GO:0071111">
    <property type="term" value="F:cyclic-guanylate-specific phosphodiesterase activity"/>
    <property type="evidence" value="ECO:0007669"/>
    <property type="project" value="InterPro"/>
</dbReference>
<evidence type="ECO:0000259" key="1">
    <source>
        <dbReference type="PROSITE" id="PS50883"/>
    </source>
</evidence>
<dbReference type="Proteomes" id="UP000322025">
    <property type="component" value="Unassembled WGS sequence"/>
</dbReference>
<accession>A0A5M9I542</accession>
<dbReference type="Pfam" id="PF00563">
    <property type="entry name" value="EAL"/>
    <property type="match status" value="1"/>
</dbReference>